<name>L0G561_ECHVK</name>
<dbReference type="GO" id="GO:0016746">
    <property type="term" value="F:acyltransferase activity"/>
    <property type="evidence" value="ECO:0007669"/>
    <property type="project" value="UniProtKB-KW"/>
</dbReference>
<keyword evidence="2" id="KW-0012">Acyltransferase</keyword>
<dbReference type="eggNOG" id="COG2267">
    <property type="taxonomic scope" value="Bacteria"/>
</dbReference>
<dbReference type="PANTHER" id="PTHR43798">
    <property type="entry name" value="MONOACYLGLYCEROL LIPASE"/>
    <property type="match status" value="1"/>
</dbReference>
<dbReference type="OrthoDB" id="9773293at2"/>
<dbReference type="GO" id="GO:0046464">
    <property type="term" value="P:acylglycerol catabolic process"/>
    <property type="evidence" value="ECO:0007669"/>
    <property type="project" value="TreeGrafter"/>
</dbReference>
<sequence length="339" mass="38981">MKKYSLIIPLLLVINVVFSQTERPVLDIMLTNYNYPYEVHFLNFKLQNQELKMAYMDVHPKKPNALPAGRQVKTVVLLHGKNFNGAYWKTTIEALTDEGYRVIVPDQVGFGKSSKPVGYQFTFQQLAQNTKAVLDELKIDKIYLLGHSMGGMLATRFTLMYPEVVEKLVLENPIGLEDWKLVAPYVSIDANYQKELKANYESARQYQSASYYDNHWKHEYDEWVYLLTGWVKSPDYPIVAKINAQTSDMIFTQPVVYEFQNINAPTLLIIGTRDRTAIGRNNVKDPEVAAKMGQYQLLGKATQQKIPNAELVELDNVGHLPHIEVFDRFIKPLKEFLNP</sequence>
<dbReference type="EMBL" id="CP003346">
    <property type="protein sequence ID" value="AGA80682.1"/>
    <property type="molecule type" value="Genomic_DNA"/>
</dbReference>
<dbReference type="HOGENOM" id="CLU_020336_2_0_10"/>
<feature type="domain" description="AB hydrolase-1" evidence="1">
    <location>
        <begin position="74"/>
        <end position="324"/>
    </location>
</feature>
<dbReference type="Gene3D" id="3.40.50.1820">
    <property type="entry name" value="alpha/beta hydrolase"/>
    <property type="match status" value="1"/>
</dbReference>
<proteinExistence type="predicted"/>
<keyword evidence="2" id="KW-0808">Transferase</keyword>
<dbReference type="Proteomes" id="UP000010796">
    <property type="component" value="Chromosome"/>
</dbReference>
<evidence type="ECO:0000313" key="3">
    <source>
        <dbReference type="Proteomes" id="UP000010796"/>
    </source>
</evidence>
<dbReference type="KEGG" id="evi:Echvi_4508"/>
<dbReference type="GO" id="GO:0047372">
    <property type="term" value="F:monoacylglycerol lipase activity"/>
    <property type="evidence" value="ECO:0007669"/>
    <property type="project" value="TreeGrafter"/>
</dbReference>
<evidence type="ECO:0000259" key="1">
    <source>
        <dbReference type="Pfam" id="PF00561"/>
    </source>
</evidence>
<accession>L0G561</accession>
<dbReference type="PRINTS" id="PR00111">
    <property type="entry name" value="ABHYDROLASE"/>
</dbReference>
<dbReference type="RefSeq" id="WP_015268204.1">
    <property type="nucleotide sequence ID" value="NC_019904.1"/>
</dbReference>
<dbReference type="PRINTS" id="PR00412">
    <property type="entry name" value="EPOXHYDRLASE"/>
</dbReference>
<dbReference type="AlphaFoldDB" id="L0G561"/>
<dbReference type="SUPFAM" id="SSF53474">
    <property type="entry name" value="alpha/beta-Hydrolases"/>
    <property type="match status" value="1"/>
</dbReference>
<dbReference type="InterPro" id="IPR000073">
    <property type="entry name" value="AB_hydrolase_1"/>
</dbReference>
<dbReference type="Pfam" id="PF00561">
    <property type="entry name" value="Abhydrolase_1"/>
    <property type="match status" value="1"/>
</dbReference>
<dbReference type="STRING" id="926556.Echvi_4508"/>
<organism evidence="2 3">
    <name type="scientific">Echinicola vietnamensis (strain DSM 17526 / LMG 23754 / KMM 6221)</name>
    <dbReference type="NCBI Taxonomy" id="926556"/>
    <lineage>
        <taxon>Bacteria</taxon>
        <taxon>Pseudomonadati</taxon>
        <taxon>Bacteroidota</taxon>
        <taxon>Cytophagia</taxon>
        <taxon>Cytophagales</taxon>
        <taxon>Cyclobacteriaceae</taxon>
        <taxon>Echinicola</taxon>
    </lineage>
</organism>
<keyword evidence="2" id="KW-0378">Hydrolase</keyword>
<dbReference type="InterPro" id="IPR029058">
    <property type="entry name" value="AB_hydrolase_fold"/>
</dbReference>
<dbReference type="PANTHER" id="PTHR43798:SF33">
    <property type="entry name" value="HYDROLASE, PUTATIVE (AFU_ORTHOLOGUE AFUA_2G14860)-RELATED"/>
    <property type="match status" value="1"/>
</dbReference>
<dbReference type="GO" id="GO:0016020">
    <property type="term" value="C:membrane"/>
    <property type="evidence" value="ECO:0007669"/>
    <property type="project" value="TreeGrafter"/>
</dbReference>
<evidence type="ECO:0000313" key="2">
    <source>
        <dbReference type="EMBL" id="AGA80682.1"/>
    </source>
</evidence>
<dbReference type="InterPro" id="IPR000639">
    <property type="entry name" value="Epox_hydrolase-like"/>
</dbReference>
<protein>
    <submittedName>
        <fullName evidence="2">Putative hydrolase or acyltransferase of alpha/beta superfamily</fullName>
    </submittedName>
</protein>
<gene>
    <name evidence="2" type="ordered locus">Echvi_4508</name>
</gene>
<reference evidence="3" key="1">
    <citation type="submission" date="2012-02" db="EMBL/GenBank/DDBJ databases">
        <title>The complete genome of Echinicola vietnamensis DSM 17526.</title>
        <authorList>
            <person name="Lucas S."/>
            <person name="Copeland A."/>
            <person name="Lapidus A."/>
            <person name="Glavina del Rio T."/>
            <person name="Dalin E."/>
            <person name="Tice H."/>
            <person name="Bruce D."/>
            <person name="Goodwin L."/>
            <person name="Pitluck S."/>
            <person name="Peters L."/>
            <person name="Ovchinnikova G."/>
            <person name="Teshima H."/>
            <person name="Kyrpides N."/>
            <person name="Mavromatis K."/>
            <person name="Ivanova N."/>
            <person name="Brettin T."/>
            <person name="Detter J.C."/>
            <person name="Han C."/>
            <person name="Larimer F."/>
            <person name="Land M."/>
            <person name="Hauser L."/>
            <person name="Markowitz V."/>
            <person name="Cheng J.-F."/>
            <person name="Hugenholtz P."/>
            <person name="Woyke T."/>
            <person name="Wu D."/>
            <person name="Brambilla E."/>
            <person name="Klenk H.-P."/>
            <person name="Eisen J.A."/>
        </authorList>
    </citation>
    <scope>NUCLEOTIDE SEQUENCE [LARGE SCALE GENOMIC DNA]</scope>
    <source>
        <strain evidence="3">DSM 17526 / LMG 23754 / KMM 6221</strain>
    </source>
</reference>
<keyword evidence="3" id="KW-1185">Reference proteome</keyword>
<dbReference type="PATRIC" id="fig|926556.3.peg.4763"/>
<dbReference type="InterPro" id="IPR050266">
    <property type="entry name" value="AB_hydrolase_sf"/>
</dbReference>